<proteinExistence type="predicted"/>
<evidence type="ECO:0000313" key="2">
    <source>
        <dbReference type="EMBL" id="QCK87745.1"/>
    </source>
</evidence>
<dbReference type="Proteomes" id="UP000298588">
    <property type="component" value="Chromosome"/>
</dbReference>
<dbReference type="OrthoDB" id="9812295at2"/>
<reference evidence="2 3" key="1">
    <citation type="submission" date="2019-04" db="EMBL/GenBank/DDBJ databases">
        <title>Phreatobacter aquaticus sp. nov.</title>
        <authorList>
            <person name="Choi A."/>
            <person name="Baek K."/>
        </authorList>
    </citation>
    <scope>NUCLEOTIDE SEQUENCE [LARGE SCALE GENOMIC DNA]</scope>
    <source>
        <strain evidence="2 3">NMCR1094</strain>
    </source>
</reference>
<dbReference type="Gene3D" id="3.40.50.360">
    <property type="match status" value="1"/>
</dbReference>
<dbReference type="PANTHER" id="PTHR30543">
    <property type="entry name" value="CHROMATE REDUCTASE"/>
    <property type="match status" value="1"/>
</dbReference>
<evidence type="ECO:0000259" key="1">
    <source>
        <dbReference type="Pfam" id="PF03358"/>
    </source>
</evidence>
<dbReference type="GO" id="GO:0010181">
    <property type="term" value="F:FMN binding"/>
    <property type="evidence" value="ECO:0007669"/>
    <property type="project" value="TreeGrafter"/>
</dbReference>
<feature type="domain" description="NADPH-dependent FMN reductase-like" evidence="1">
    <location>
        <begin position="5"/>
        <end position="144"/>
    </location>
</feature>
<dbReference type="SUPFAM" id="SSF52218">
    <property type="entry name" value="Flavoproteins"/>
    <property type="match status" value="1"/>
</dbReference>
<dbReference type="AlphaFoldDB" id="A0A4D7QL00"/>
<name>A0A4D7QL00_9HYPH</name>
<dbReference type="InterPro" id="IPR005025">
    <property type="entry name" value="FMN_Rdtase-like_dom"/>
</dbReference>
<dbReference type="EMBL" id="CP039865">
    <property type="protein sequence ID" value="QCK87745.1"/>
    <property type="molecule type" value="Genomic_DNA"/>
</dbReference>
<dbReference type="KEGG" id="paqt:E8L99_19300"/>
<dbReference type="GO" id="GO:0005829">
    <property type="term" value="C:cytosol"/>
    <property type="evidence" value="ECO:0007669"/>
    <property type="project" value="TreeGrafter"/>
</dbReference>
<dbReference type="Pfam" id="PF03358">
    <property type="entry name" value="FMN_red"/>
    <property type="match status" value="1"/>
</dbReference>
<protein>
    <submittedName>
        <fullName evidence="2">NAD(P)H-dependent oxidoreductase</fullName>
    </submittedName>
</protein>
<dbReference type="InterPro" id="IPR029039">
    <property type="entry name" value="Flavoprotein-like_sf"/>
</dbReference>
<dbReference type="InterPro" id="IPR050712">
    <property type="entry name" value="NAD(P)H-dep_reductase"/>
</dbReference>
<dbReference type="GO" id="GO:0016491">
    <property type="term" value="F:oxidoreductase activity"/>
    <property type="evidence" value="ECO:0007669"/>
    <property type="project" value="InterPro"/>
</dbReference>
<accession>A0A4D7QL00</accession>
<organism evidence="2 3">
    <name type="scientific">Phreatobacter aquaticus</name>
    <dbReference type="NCBI Taxonomy" id="2570229"/>
    <lineage>
        <taxon>Bacteria</taxon>
        <taxon>Pseudomonadati</taxon>
        <taxon>Pseudomonadota</taxon>
        <taxon>Alphaproteobacteria</taxon>
        <taxon>Hyphomicrobiales</taxon>
        <taxon>Phreatobacteraceae</taxon>
        <taxon>Phreatobacter</taxon>
    </lineage>
</organism>
<dbReference type="PANTHER" id="PTHR30543:SF21">
    <property type="entry name" value="NAD(P)H-DEPENDENT FMN REDUCTASE LOT6"/>
    <property type="match status" value="1"/>
</dbReference>
<sequence length="189" mass="20882">MSFKLQTIITSTRPSRAGVPVANWFHDLALKHGKFDASLVDLASFNLPVFDEPKHPRMGQYEFEHTKKWAASVAQADAFAFVMPEYNYFPPSSFINALTYLASEWNHKPVAFVTYAGISGGLRAAQVARSLVTTLKMVAIPEGVPVPLFSTLIGEDKVFRGTEPMAQGANLVLDELHKWTTALKPMRAA</sequence>
<gene>
    <name evidence="2" type="ORF">E8L99_19300</name>
</gene>
<evidence type="ECO:0000313" key="3">
    <source>
        <dbReference type="Proteomes" id="UP000298588"/>
    </source>
</evidence>
<keyword evidence="3" id="KW-1185">Reference proteome</keyword>
<dbReference type="RefSeq" id="WP_137101073.1">
    <property type="nucleotide sequence ID" value="NZ_CP039865.1"/>
</dbReference>